<gene>
    <name evidence="5" type="ORF">H7965_01540</name>
</gene>
<feature type="domain" description="ABC transporter" evidence="4">
    <location>
        <begin position="8"/>
        <end position="238"/>
    </location>
</feature>
<keyword evidence="3 5" id="KW-0067">ATP-binding</keyword>
<keyword evidence="6" id="KW-1185">Reference proteome</keyword>
<dbReference type="PROSITE" id="PS50893">
    <property type="entry name" value="ABC_TRANSPORTER_2"/>
    <property type="match status" value="1"/>
</dbReference>
<evidence type="ECO:0000256" key="1">
    <source>
        <dbReference type="ARBA" id="ARBA00022448"/>
    </source>
</evidence>
<dbReference type="InterPro" id="IPR003439">
    <property type="entry name" value="ABC_transporter-like_ATP-bd"/>
</dbReference>
<evidence type="ECO:0000256" key="2">
    <source>
        <dbReference type="ARBA" id="ARBA00022741"/>
    </source>
</evidence>
<dbReference type="Pfam" id="PF00005">
    <property type="entry name" value="ABC_tran"/>
    <property type="match status" value="1"/>
</dbReference>
<dbReference type="GO" id="GO:0043190">
    <property type="term" value="C:ATP-binding cassette (ABC) transporter complex"/>
    <property type="evidence" value="ECO:0007669"/>
    <property type="project" value="InterPro"/>
</dbReference>
<dbReference type="SMART" id="SM00382">
    <property type="entry name" value="AAA"/>
    <property type="match status" value="1"/>
</dbReference>
<dbReference type="SUPFAM" id="SSF50331">
    <property type="entry name" value="MOP-like"/>
    <property type="match status" value="1"/>
</dbReference>
<name>A0A9X0UBH6_9PROT</name>
<sequence length="363" mass="38892">MSDASPDLELIGIDKAFAGAPVVRDMSLAVRPGEFLALLGPSGSGKSTLLKLIAGFEAPDRGVVRLQGQDMAGVPPWRRNVNTVFQSYALFPHMTVFDNIAYGLRRKGVAKPEIARRVAAMLRLVALEDFGPRMPETLSGGEQQRVAMARALVNRPAVLLLDEPLSALDLKIRRRMQLELKRIHQEVGTTFIHVTHDQEEALVLADRIAVLRAGRCEQIGSGEAIYGAPASRFVADFIGQTNWLVATYGAAGGLLLPDGTVLRAPPQKGFVAGRVELGVRPERIGLADPATPPAPGVNRLPARLRKVIFEGPSLLLEAETAWQAPLAIRRQLAAAGPPAPGLVPGDAVLLEWEVASTMVFAAG</sequence>
<accession>A0A9X0UBH6</accession>
<dbReference type="InterPro" id="IPR003593">
    <property type="entry name" value="AAA+_ATPase"/>
</dbReference>
<comment type="caution">
    <text evidence="5">The sequence shown here is derived from an EMBL/GenBank/DDBJ whole genome shotgun (WGS) entry which is preliminary data.</text>
</comment>
<reference evidence="5" key="1">
    <citation type="submission" date="2020-08" db="EMBL/GenBank/DDBJ databases">
        <authorList>
            <person name="Hu Y."/>
            <person name="Nguyen S.V."/>
            <person name="Li F."/>
            <person name="Fanning S."/>
        </authorList>
    </citation>
    <scope>NUCLEOTIDE SEQUENCE</scope>
    <source>
        <strain evidence="5">SYSU D8009</strain>
    </source>
</reference>
<evidence type="ECO:0000313" key="5">
    <source>
        <dbReference type="EMBL" id="MBC4013992.1"/>
    </source>
</evidence>
<dbReference type="InterPro" id="IPR008995">
    <property type="entry name" value="Mo/tungstate-bd_C_term_dom"/>
</dbReference>
<keyword evidence="2" id="KW-0547">Nucleotide-binding</keyword>
<dbReference type="AlphaFoldDB" id="A0A9X0UBH6"/>
<evidence type="ECO:0000259" key="4">
    <source>
        <dbReference type="PROSITE" id="PS50893"/>
    </source>
</evidence>
<dbReference type="InterPro" id="IPR050093">
    <property type="entry name" value="ABC_SmlMolc_Importer"/>
</dbReference>
<dbReference type="Gene3D" id="3.40.50.300">
    <property type="entry name" value="P-loop containing nucleotide triphosphate hydrolases"/>
    <property type="match status" value="1"/>
</dbReference>
<dbReference type="SUPFAM" id="SSF52540">
    <property type="entry name" value="P-loop containing nucleoside triphosphate hydrolases"/>
    <property type="match status" value="1"/>
</dbReference>
<dbReference type="PROSITE" id="PS00211">
    <property type="entry name" value="ABC_TRANSPORTER_1"/>
    <property type="match status" value="1"/>
</dbReference>
<protein>
    <submittedName>
        <fullName evidence="5">ABC transporter ATP-binding protein</fullName>
    </submittedName>
</protein>
<dbReference type="GO" id="GO:0005524">
    <property type="term" value="F:ATP binding"/>
    <property type="evidence" value="ECO:0007669"/>
    <property type="project" value="UniProtKB-KW"/>
</dbReference>
<dbReference type="GO" id="GO:0015847">
    <property type="term" value="P:putrescine transport"/>
    <property type="evidence" value="ECO:0007669"/>
    <property type="project" value="UniProtKB-ARBA"/>
</dbReference>
<evidence type="ECO:0000313" key="6">
    <source>
        <dbReference type="Proteomes" id="UP000600101"/>
    </source>
</evidence>
<dbReference type="Pfam" id="PF08402">
    <property type="entry name" value="TOBE_2"/>
    <property type="match status" value="1"/>
</dbReference>
<dbReference type="Proteomes" id="UP000600101">
    <property type="component" value="Unassembled WGS sequence"/>
</dbReference>
<dbReference type="InterPro" id="IPR027417">
    <property type="entry name" value="P-loop_NTPase"/>
</dbReference>
<dbReference type="InterPro" id="IPR017871">
    <property type="entry name" value="ABC_transporter-like_CS"/>
</dbReference>
<organism evidence="5 6">
    <name type="scientific">Siccirubricoccus deserti</name>
    <dbReference type="NCBI Taxonomy" id="2013562"/>
    <lineage>
        <taxon>Bacteria</taxon>
        <taxon>Pseudomonadati</taxon>
        <taxon>Pseudomonadota</taxon>
        <taxon>Alphaproteobacteria</taxon>
        <taxon>Acetobacterales</taxon>
        <taxon>Roseomonadaceae</taxon>
        <taxon>Siccirubricoccus</taxon>
    </lineage>
</organism>
<dbReference type="InterPro" id="IPR013611">
    <property type="entry name" value="Transp-assoc_OB_typ2"/>
</dbReference>
<proteinExistence type="predicted"/>
<dbReference type="RefSeq" id="WP_186768750.1">
    <property type="nucleotide sequence ID" value="NZ_JACOMF010000001.1"/>
</dbReference>
<keyword evidence="1" id="KW-0813">Transport</keyword>
<evidence type="ECO:0000256" key="3">
    <source>
        <dbReference type="ARBA" id="ARBA00022840"/>
    </source>
</evidence>
<dbReference type="Gene3D" id="2.40.50.100">
    <property type="match status" value="1"/>
</dbReference>
<dbReference type="GO" id="GO:0022857">
    <property type="term" value="F:transmembrane transporter activity"/>
    <property type="evidence" value="ECO:0007669"/>
    <property type="project" value="InterPro"/>
</dbReference>
<dbReference type="PANTHER" id="PTHR42781:SF4">
    <property type="entry name" value="SPERMIDINE_PUTRESCINE IMPORT ATP-BINDING PROTEIN POTA"/>
    <property type="match status" value="1"/>
</dbReference>
<dbReference type="PANTHER" id="PTHR42781">
    <property type="entry name" value="SPERMIDINE/PUTRESCINE IMPORT ATP-BINDING PROTEIN POTA"/>
    <property type="match status" value="1"/>
</dbReference>
<dbReference type="EMBL" id="JACOMF010000001">
    <property type="protein sequence ID" value="MBC4013992.1"/>
    <property type="molecule type" value="Genomic_DNA"/>
</dbReference>
<dbReference type="GO" id="GO:0016887">
    <property type="term" value="F:ATP hydrolysis activity"/>
    <property type="evidence" value="ECO:0007669"/>
    <property type="project" value="InterPro"/>
</dbReference>
<dbReference type="FunFam" id="3.40.50.300:FF:000133">
    <property type="entry name" value="Spermidine/putrescine import ATP-binding protein PotA"/>
    <property type="match status" value="1"/>
</dbReference>